<keyword evidence="3" id="KW-0689">Ribosomal protein</keyword>
<dbReference type="PANTHER" id="PTHR46741:SF2">
    <property type="entry name" value="RIBOSOMAL PROTEIN L34AE"/>
    <property type="match status" value="1"/>
</dbReference>
<dbReference type="GO" id="GO:0005840">
    <property type="term" value="C:ribosome"/>
    <property type="evidence" value="ECO:0007669"/>
    <property type="project" value="UniProtKB-KW"/>
</dbReference>
<dbReference type="InterPro" id="IPR012870">
    <property type="entry name" value="DUF1666"/>
</dbReference>
<comment type="caution">
    <text evidence="3">The sequence shown here is derived from an EMBL/GenBank/DDBJ whole genome shotgun (WGS) entry which is preliminary data.</text>
</comment>
<dbReference type="Proteomes" id="UP001163823">
    <property type="component" value="Chromosome 4"/>
</dbReference>
<sequence>MVSGKGFLNRKVAPFYGYFWASVSTLLLSLFGFVSKFFKRYNNYAQPNNSVCSNYSSIKDGNFNGFEGCSSNPRHGHQLEPEPEQVDCSGTVNNTRNVDFEEEEEEKPKFVFKFKFQTYEDFCRSYSQNCNSFDSAAISASAASKYEFMSGKNSSHFLEEPEVTNFTVKKLHFEPNKGLSGNKAIQDSGFLSEEVMEQKFQGEFVRAEIPDNPTISKEEFPENLEPVPSTEEPHSVKEEREKSCKILPQEEHSGAYKFLTEYDFIGLDSESDSTSSTLESSSISQFLGSSTDGFLSDKDFECTVEFNSLRENGVESLDFEEMHLENLDFGYEPDDFNVEDSDIIEEIRRLEESQLQNTDTQKSETMAWKSSKPEEFDNKGKSPIDCLERSTKPNSLNSPVFDSEDSNALETLWEHQELIEQLKMELKKVRATGLSTILEESESPKMMEDLKPWKIDEKFQHGNRTKELSKFYKSYRERMRKFDILNYQKMYAIGFLQSKDPLQSFSSRKASASAISSLLSNLYRRKRSETDPMNNFIKELYCELEVVYVGQLCLSWEFLHWQYEKAVELWENDPYGLKRYNEVAGEFQQFQVLMQRFIENEPFQGPRVESYIKNRCVMRNLLQVPVIREDNVKDKRRLRRRGEDDDAITSDKLVEILEESIRIIWHFIRADKDANNTLKSLRETHGKLQDPATDADLLAEIIADLQKKEKRVRDVLKIGSCILKKFQKHQEDGTDHFLYFFSQVDMKLVCRILNMSRITTEQLAWCRSKLNKISFVNHKIHVEPSFLLFPCS</sequence>
<evidence type="ECO:0000256" key="1">
    <source>
        <dbReference type="SAM" id="MobiDB-lite"/>
    </source>
</evidence>
<evidence type="ECO:0000256" key="2">
    <source>
        <dbReference type="SAM" id="Phobius"/>
    </source>
</evidence>
<evidence type="ECO:0000313" key="4">
    <source>
        <dbReference type="Proteomes" id="UP001163823"/>
    </source>
</evidence>
<feature type="transmembrane region" description="Helical" evidence="2">
    <location>
        <begin position="15"/>
        <end position="34"/>
    </location>
</feature>
<reference evidence="3" key="1">
    <citation type="journal article" date="2023" name="Science">
        <title>Elucidation of the pathway for biosynthesis of saponin adjuvants from the soapbark tree.</title>
        <authorList>
            <person name="Reed J."/>
            <person name="Orme A."/>
            <person name="El-Demerdash A."/>
            <person name="Owen C."/>
            <person name="Martin L.B.B."/>
            <person name="Misra R.C."/>
            <person name="Kikuchi S."/>
            <person name="Rejzek M."/>
            <person name="Martin A.C."/>
            <person name="Harkess A."/>
            <person name="Leebens-Mack J."/>
            <person name="Louveau T."/>
            <person name="Stephenson M.J."/>
            <person name="Osbourn A."/>
        </authorList>
    </citation>
    <scope>NUCLEOTIDE SEQUENCE</scope>
    <source>
        <strain evidence="3">S10</strain>
    </source>
</reference>
<gene>
    <name evidence="3" type="ORF">O6P43_009082</name>
</gene>
<keyword evidence="2" id="KW-1133">Transmembrane helix</keyword>
<dbReference type="PANTHER" id="PTHR46741">
    <property type="entry name" value="OS09G0413600 PROTEIN"/>
    <property type="match status" value="1"/>
</dbReference>
<accession>A0AAD7PXH3</accession>
<proteinExistence type="predicted"/>
<feature type="region of interest" description="Disordered" evidence="1">
    <location>
        <begin position="353"/>
        <end position="401"/>
    </location>
</feature>
<dbReference type="KEGG" id="qsa:O6P43_009082"/>
<keyword evidence="2" id="KW-0812">Transmembrane</keyword>
<keyword evidence="3" id="KW-0687">Ribonucleoprotein</keyword>
<dbReference type="EMBL" id="JARAOO010000004">
    <property type="protein sequence ID" value="KAJ7970983.1"/>
    <property type="molecule type" value="Genomic_DNA"/>
</dbReference>
<feature type="compositionally biased region" description="Basic and acidic residues" evidence="1">
    <location>
        <begin position="371"/>
        <end position="391"/>
    </location>
</feature>
<name>A0AAD7PXH3_QUISA</name>
<protein>
    <submittedName>
        <fullName evidence="3">Ribosomal protein L34Ae</fullName>
    </submittedName>
</protein>
<feature type="compositionally biased region" description="Basic and acidic residues" evidence="1">
    <location>
        <begin position="231"/>
        <end position="242"/>
    </location>
</feature>
<organism evidence="3 4">
    <name type="scientific">Quillaja saponaria</name>
    <name type="common">Soap bark tree</name>
    <dbReference type="NCBI Taxonomy" id="32244"/>
    <lineage>
        <taxon>Eukaryota</taxon>
        <taxon>Viridiplantae</taxon>
        <taxon>Streptophyta</taxon>
        <taxon>Embryophyta</taxon>
        <taxon>Tracheophyta</taxon>
        <taxon>Spermatophyta</taxon>
        <taxon>Magnoliopsida</taxon>
        <taxon>eudicotyledons</taxon>
        <taxon>Gunneridae</taxon>
        <taxon>Pentapetalae</taxon>
        <taxon>rosids</taxon>
        <taxon>fabids</taxon>
        <taxon>Fabales</taxon>
        <taxon>Quillajaceae</taxon>
        <taxon>Quillaja</taxon>
    </lineage>
</organism>
<feature type="region of interest" description="Disordered" evidence="1">
    <location>
        <begin position="214"/>
        <end position="242"/>
    </location>
</feature>
<dbReference type="Pfam" id="PF07891">
    <property type="entry name" value="DUF1666"/>
    <property type="match status" value="1"/>
</dbReference>
<evidence type="ECO:0000313" key="3">
    <source>
        <dbReference type="EMBL" id="KAJ7970983.1"/>
    </source>
</evidence>
<dbReference type="AlphaFoldDB" id="A0AAD7PXH3"/>
<keyword evidence="2" id="KW-0472">Membrane</keyword>
<keyword evidence="4" id="KW-1185">Reference proteome</keyword>
<feature type="compositionally biased region" description="Polar residues" evidence="1">
    <location>
        <begin position="353"/>
        <end position="364"/>
    </location>
</feature>